<dbReference type="SUPFAM" id="SSF51064">
    <property type="entry name" value="Head domain of nucleotide exchange factor GrpE"/>
    <property type="match status" value="1"/>
</dbReference>
<keyword evidence="5" id="KW-0067">ATP-binding</keyword>
<keyword evidence="8 10" id="KW-0143">Chaperone</keyword>
<dbReference type="GO" id="GO:0042803">
    <property type="term" value="F:protein homodimerization activity"/>
    <property type="evidence" value="ECO:0007669"/>
    <property type="project" value="InterPro"/>
</dbReference>
<dbReference type="GO" id="GO:0000774">
    <property type="term" value="F:adenyl-nucleotide exchange factor activity"/>
    <property type="evidence" value="ECO:0007669"/>
    <property type="project" value="InterPro"/>
</dbReference>
<dbReference type="Pfam" id="PF01025">
    <property type="entry name" value="GrpE"/>
    <property type="match status" value="1"/>
</dbReference>
<dbReference type="PANTHER" id="PTHR21237">
    <property type="entry name" value="GRPE PROTEIN"/>
    <property type="match status" value="1"/>
</dbReference>
<dbReference type="InterPro" id="IPR000740">
    <property type="entry name" value="GrpE"/>
</dbReference>
<evidence type="ECO:0000256" key="9">
    <source>
        <dbReference type="ARBA" id="ARBA00063669"/>
    </source>
</evidence>
<comment type="similarity">
    <text evidence="2 11">Belongs to the GrpE family.</text>
</comment>
<gene>
    <name evidence="13" type="ORF">KC19_11G084500</name>
</gene>
<evidence type="ECO:0000256" key="12">
    <source>
        <dbReference type="SAM" id="MobiDB-lite"/>
    </source>
</evidence>
<dbReference type="InterPro" id="IPR013805">
    <property type="entry name" value="GrpE_CC"/>
</dbReference>
<dbReference type="GO" id="GO:0046872">
    <property type="term" value="F:metal ion binding"/>
    <property type="evidence" value="ECO:0007669"/>
    <property type="project" value="UniProtKB-KW"/>
</dbReference>
<comment type="subcellular location">
    <subcellularLocation>
        <location evidence="1 10">Mitochondrion matrix</location>
    </subcellularLocation>
</comment>
<keyword evidence="3" id="KW-0479">Metal-binding</keyword>
<dbReference type="GO" id="GO:0006457">
    <property type="term" value="P:protein folding"/>
    <property type="evidence" value="ECO:0007669"/>
    <property type="project" value="InterPro"/>
</dbReference>
<feature type="compositionally biased region" description="Low complexity" evidence="12">
    <location>
        <begin position="207"/>
        <end position="222"/>
    </location>
</feature>
<dbReference type="CDD" id="cd00446">
    <property type="entry name" value="GrpE"/>
    <property type="match status" value="1"/>
</dbReference>
<feature type="region of interest" description="Disordered" evidence="12">
    <location>
        <begin position="196"/>
        <end position="238"/>
    </location>
</feature>
<evidence type="ECO:0000256" key="7">
    <source>
        <dbReference type="ARBA" id="ARBA00023128"/>
    </source>
</evidence>
<keyword evidence="4" id="KW-0547">Nucleotide-binding</keyword>
<dbReference type="SUPFAM" id="SSF58014">
    <property type="entry name" value="Coiled-coil domain of nucleotide exchange factor GrpE"/>
    <property type="match status" value="1"/>
</dbReference>
<evidence type="ECO:0000256" key="2">
    <source>
        <dbReference type="ARBA" id="ARBA00009054"/>
    </source>
</evidence>
<dbReference type="Gene3D" id="3.90.20.20">
    <property type="match status" value="1"/>
</dbReference>
<keyword evidence="14" id="KW-1185">Reference proteome</keyword>
<evidence type="ECO:0000256" key="1">
    <source>
        <dbReference type="ARBA" id="ARBA00004305"/>
    </source>
</evidence>
<organism evidence="13 14">
    <name type="scientific">Ceratodon purpureus</name>
    <name type="common">Fire moss</name>
    <name type="synonym">Dicranum purpureum</name>
    <dbReference type="NCBI Taxonomy" id="3225"/>
    <lineage>
        <taxon>Eukaryota</taxon>
        <taxon>Viridiplantae</taxon>
        <taxon>Streptophyta</taxon>
        <taxon>Embryophyta</taxon>
        <taxon>Bryophyta</taxon>
        <taxon>Bryophytina</taxon>
        <taxon>Bryopsida</taxon>
        <taxon>Dicranidae</taxon>
        <taxon>Pseudoditrichales</taxon>
        <taxon>Ditrichaceae</taxon>
        <taxon>Ceratodon</taxon>
    </lineage>
</organism>
<dbReference type="PANTHER" id="PTHR21237:SF23">
    <property type="entry name" value="GRPE PROTEIN HOMOLOG, MITOCHONDRIAL"/>
    <property type="match status" value="1"/>
</dbReference>
<comment type="function">
    <text evidence="10">Essential component of the PAM complex, a complex required for the translocation of transit peptide-containing proteins from the inner membrane into the mitochondrial matrix in an ATP-dependent manner.</text>
</comment>
<dbReference type="GO" id="GO:0030150">
    <property type="term" value="P:protein import into mitochondrial matrix"/>
    <property type="evidence" value="ECO:0007669"/>
    <property type="project" value="TreeGrafter"/>
</dbReference>
<name>A0A8T0GCX6_CERPU</name>
<evidence type="ECO:0000256" key="8">
    <source>
        <dbReference type="ARBA" id="ARBA00023186"/>
    </source>
</evidence>
<reference evidence="13 14" key="1">
    <citation type="submission" date="2020-06" db="EMBL/GenBank/DDBJ databases">
        <title>WGS assembly of Ceratodon purpureus strain R40.</title>
        <authorList>
            <person name="Carey S.B."/>
            <person name="Jenkins J."/>
            <person name="Shu S."/>
            <person name="Lovell J.T."/>
            <person name="Sreedasyam A."/>
            <person name="Maumus F."/>
            <person name="Tiley G.P."/>
            <person name="Fernandez-Pozo N."/>
            <person name="Barry K."/>
            <person name="Chen C."/>
            <person name="Wang M."/>
            <person name="Lipzen A."/>
            <person name="Daum C."/>
            <person name="Saski C.A."/>
            <person name="Payton A.C."/>
            <person name="Mcbreen J.C."/>
            <person name="Conrad R.E."/>
            <person name="Kollar L.M."/>
            <person name="Olsson S."/>
            <person name="Huttunen S."/>
            <person name="Landis J.B."/>
            <person name="Wickett N.J."/>
            <person name="Johnson M.G."/>
            <person name="Rensing S.A."/>
            <person name="Grimwood J."/>
            <person name="Schmutz J."/>
            <person name="Mcdaniel S.F."/>
        </authorList>
    </citation>
    <scope>NUCLEOTIDE SEQUENCE [LARGE SCALE GENOMIC DNA]</scope>
    <source>
        <strain evidence="13 14">R40</strain>
    </source>
</reference>
<dbReference type="GO" id="GO:0005524">
    <property type="term" value="F:ATP binding"/>
    <property type="evidence" value="ECO:0007669"/>
    <property type="project" value="UniProtKB-KW"/>
</dbReference>
<evidence type="ECO:0000256" key="10">
    <source>
        <dbReference type="RuleBase" id="RU000640"/>
    </source>
</evidence>
<keyword evidence="6" id="KW-0809">Transit peptide</keyword>
<dbReference type="Proteomes" id="UP000822688">
    <property type="component" value="Chromosome 11"/>
</dbReference>
<dbReference type="EMBL" id="CM026432">
    <property type="protein sequence ID" value="KAG0556860.1"/>
    <property type="molecule type" value="Genomic_DNA"/>
</dbReference>
<comment type="subunit">
    <text evidence="9">Probable component of the PAM complex, at least composed of SSC1 (mtHsp70), MGE1, TIM44, PAM16/TIM16, PAM17 and PAM18/TIM14. Interacts with SSQ1.</text>
</comment>
<evidence type="ECO:0000256" key="3">
    <source>
        <dbReference type="ARBA" id="ARBA00022723"/>
    </source>
</evidence>
<proteinExistence type="inferred from homology"/>
<evidence type="ECO:0000256" key="6">
    <source>
        <dbReference type="ARBA" id="ARBA00022946"/>
    </source>
</evidence>
<dbReference type="HAMAP" id="MF_01151">
    <property type="entry name" value="GrpE"/>
    <property type="match status" value="1"/>
</dbReference>
<dbReference type="PRINTS" id="PR00773">
    <property type="entry name" value="GRPEPROTEIN"/>
</dbReference>
<dbReference type="GO" id="GO:0051082">
    <property type="term" value="F:unfolded protein binding"/>
    <property type="evidence" value="ECO:0007669"/>
    <property type="project" value="TreeGrafter"/>
</dbReference>
<evidence type="ECO:0000256" key="5">
    <source>
        <dbReference type="ARBA" id="ARBA00022840"/>
    </source>
</evidence>
<accession>A0A8T0GCX6</accession>
<evidence type="ECO:0000256" key="4">
    <source>
        <dbReference type="ARBA" id="ARBA00022741"/>
    </source>
</evidence>
<dbReference type="PROSITE" id="PS01071">
    <property type="entry name" value="GRPE"/>
    <property type="match status" value="1"/>
</dbReference>
<dbReference type="Gene3D" id="2.30.22.10">
    <property type="entry name" value="Head domain of nucleotide exchange factor GrpE"/>
    <property type="match status" value="1"/>
</dbReference>
<comment type="caution">
    <text evidence="13">The sequence shown here is derived from an EMBL/GenBank/DDBJ whole genome shotgun (WGS) entry which is preliminary data.</text>
</comment>
<protein>
    <recommendedName>
        <fullName evidence="10">GrpE protein homolog</fullName>
    </recommendedName>
</protein>
<sequence>MSVLRWAPECRVWAPPPLPDQCHAAAPPLPLIATPHMRDVTAPAPAHFCAHALAIPGPASATYLAHSPLNPAHVPNSSHHSIQVSGTRITQQALFWGVGCFRDSHTRLRFLIRAMSNVKHARLLLKAFQKAPQIRCFRAPPSSVPRSGKSVTVRKLGESEFLSPLSKRWTTAMLHQGVPQVSSASHFHTFTKLSSAASPNVSDKMGSSETSATEAKSTATAEETSEPVQRVDTPSDEKGNDLAELLAERDALLEEKETTIKELQDKVLRSYAEVENVMARARREAESTRKFALQGFAKGLLDVADNLGRATGAVPERFRQVDSTSEDPSGAAKLLVSLLQGVEMTEKQLQQVFRLNGLEKFESEGQEFDPNYHSAMFELEDETKSPGTVAVVTKVGYKLHDRVIRPAEVGVVKAKE</sequence>
<evidence type="ECO:0000313" key="14">
    <source>
        <dbReference type="Proteomes" id="UP000822688"/>
    </source>
</evidence>
<dbReference type="OrthoDB" id="201635at2759"/>
<dbReference type="InterPro" id="IPR009012">
    <property type="entry name" value="GrpE_head"/>
</dbReference>
<dbReference type="GO" id="GO:0001405">
    <property type="term" value="C:PAM complex, Tim23 associated import motor"/>
    <property type="evidence" value="ECO:0007669"/>
    <property type="project" value="TreeGrafter"/>
</dbReference>
<dbReference type="FunFam" id="3.90.20.20:FF:000005">
    <property type="entry name" value="GrpE protein homolog"/>
    <property type="match status" value="1"/>
</dbReference>
<dbReference type="AlphaFoldDB" id="A0A8T0GCX6"/>
<keyword evidence="7 10" id="KW-0496">Mitochondrion</keyword>
<dbReference type="GO" id="GO:0051087">
    <property type="term" value="F:protein-folding chaperone binding"/>
    <property type="evidence" value="ECO:0007669"/>
    <property type="project" value="InterPro"/>
</dbReference>
<dbReference type="FunFam" id="2.30.22.10:FF:000002">
    <property type="entry name" value="GrpE protein homolog"/>
    <property type="match status" value="1"/>
</dbReference>
<evidence type="ECO:0000313" key="13">
    <source>
        <dbReference type="EMBL" id="KAG0556860.1"/>
    </source>
</evidence>
<evidence type="ECO:0000256" key="11">
    <source>
        <dbReference type="RuleBase" id="RU004478"/>
    </source>
</evidence>